<evidence type="ECO:0000313" key="3">
    <source>
        <dbReference type="Proteomes" id="UP000306317"/>
    </source>
</evidence>
<feature type="domain" description="Glycosyltransferase subfamily 4-like N-terminal" evidence="1">
    <location>
        <begin position="28"/>
        <end position="187"/>
    </location>
</feature>
<dbReference type="GO" id="GO:0016757">
    <property type="term" value="F:glycosyltransferase activity"/>
    <property type="evidence" value="ECO:0007669"/>
    <property type="project" value="UniProtKB-ARBA"/>
</dbReference>
<dbReference type="EMBL" id="MWIO01000031">
    <property type="protein sequence ID" value="THD06707.1"/>
    <property type="molecule type" value="Genomic_DNA"/>
</dbReference>
<comment type="caution">
    <text evidence="2">The sequence shown here is derived from an EMBL/GenBank/DDBJ whole genome shotgun (WGS) entry which is preliminary data.</text>
</comment>
<evidence type="ECO:0000259" key="1">
    <source>
        <dbReference type="Pfam" id="PF13439"/>
    </source>
</evidence>
<evidence type="ECO:0000313" key="2">
    <source>
        <dbReference type="EMBL" id="THD06707.1"/>
    </source>
</evidence>
<dbReference type="SUPFAM" id="SSF53756">
    <property type="entry name" value="UDP-Glycosyltransferase/glycogen phosphorylase"/>
    <property type="match status" value="1"/>
</dbReference>
<accession>A0A4S3KDZ6</accession>
<dbReference type="Gene3D" id="3.40.50.2000">
    <property type="entry name" value="Glycogen Phosphorylase B"/>
    <property type="match status" value="2"/>
</dbReference>
<name>A0A4S3KDZ6_9GAMM</name>
<dbReference type="Pfam" id="PF13439">
    <property type="entry name" value="Glyco_transf_4"/>
    <property type="match status" value="1"/>
</dbReference>
<dbReference type="RefSeq" id="WP_136258886.1">
    <property type="nucleotide sequence ID" value="NZ_MWIO01000031.1"/>
</dbReference>
<dbReference type="Proteomes" id="UP000306317">
    <property type="component" value="Unassembled WGS sequence"/>
</dbReference>
<protein>
    <submittedName>
        <fullName evidence="2">Sugar ABC transporter permease</fullName>
    </submittedName>
</protein>
<dbReference type="Pfam" id="PF13692">
    <property type="entry name" value="Glyco_trans_1_4"/>
    <property type="match status" value="1"/>
</dbReference>
<proteinExistence type="predicted"/>
<organism evidence="2 3">
    <name type="scientific">Rhodanobacter lindaniclasticus</name>
    <dbReference type="NCBI Taxonomy" id="75310"/>
    <lineage>
        <taxon>Bacteria</taxon>
        <taxon>Pseudomonadati</taxon>
        <taxon>Pseudomonadota</taxon>
        <taxon>Gammaproteobacteria</taxon>
        <taxon>Lysobacterales</taxon>
        <taxon>Rhodanobacteraceae</taxon>
        <taxon>Rhodanobacter</taxon>
    </lineage>
</organism>
<dbReference type="OrthoDB" id="258796at2"/>
<dbReference type="AlphaFoldDB" id="A0A4S3KDZ6"/>
<gene>
    <name evidence="2" type="ORF">B1991_11790</name>
</gene>
<reference evidence="2 3" key="1">
    <citation type="submission" date="2017-02" db="EMBL/GenBank/DDBJ databases">
        <title>Whole genome sequencing of Rhodanobacter lindaniclasticus DSM 17932.</title>
        <authorList>
            <person name="Kumar S."/>
            <person name="Patil P."/>
            <person name="Patil P.B."/>
        </authorList>
    </citation>
    <scope>NUCLEOTIDE SEQUENCE [LARGE SCALE GENOMIC DNA]</scope>
    <source>
        <strain evidence="2 3">DSM 17932</strain>
    </source>
</reference>
<dbReference type="PANTHER" id="PTHR12526:SF636">
    <property type="entry name" value="BLL3647 PROTEIN"/>
    <property type="match status" value="1"/>
</dbReference>
<keyword evidence="3" id="KW-1185">Reference proteome</keyword>
<sequence>MKLLITTNLFPTPWDPLRGAFNRQQFERLGQRHEVHVLTAVDFRERLAGVRGAVEVPGLRRDHFTFVFPPGLRSLHAACWFASLWLQHGRRLRAEKYDAILASWAYPDAVASGWLARRLGIPYVVKVHGSDLNVMAEGALRRPQIGAALRRAGAVVAVSQALADKAVALGADPARVHTIYNGVDAQRFAPGSREAARQRLGLGADQPLLLYVGNLKPTKGCLDLLEAFPAVLAQRPQATLVYAGAGAGGCRDELLARAAALGCAERVSLVGAVPHAQLGDWFRAADLLCLPSHNEGVPNVVLEAMSCGIPVVASRVGGIPEVLPEFAGMLVPVRDPAALSAALLEATGRAWQGERIVEHARGFRWDDNVDRLERVLRDVVDRRA</sequence>
<dbReference type="PANTHER" id="PTHR12526">
    <property type="entry name" value="GLYCOSYLTRANSFERASE"/>
    <property type="match status" value="1"/>
</dbReference>
<dbReference type="InterPro" id="IPR028098">
    <property type="entry name" value="Glyco_trans_4-like_N"/>
</dbReference>